<protein>
    <submittedName>
        <fullName evidence="16">Lipoprotein</fullName>
    </submittedName>
</protein>
<name>A0A918DV05_9ACTN</name>
<dbReference type="CDD" id="cd13432">
    <property type="entry name" value="LDT_IgD_like_2"/>
    <property type="match status" value="1"/>
</dbReference>
<evidence type="ECO:0000256" key="6">
    <source>
        <dbReference type="ARBA" id="ARBA00022984"/>
    </source>
</evidence>
<dbReference type="GO" id="GO:0016746">
    <property type="term" value="F:acyltransferase activity"/>
    <property type="evidence" value="ECO:0007669"/>
    <property type="project" value="UniProtKB-KW"/>
</dbReference>
<dbReference type="PANTHER" id="PTHR30582:SF2">
    <property type="entry name" value="L,D-TRANSPEPTIDASE YCIB-RELATED"/>
    <property type="match status" value="1"/>
</dbReference>
<dbReference type="PROSITE" id="PS52029">
    <property type="entry name" value="LD_TPASE"/>
    <property type="match status" value="1"/>
</dbReference>
<gene>
    <name evidence="16" type="ORF">GCM10012280_11300</name>
</gene>
<keyword evidence="2" id="KW-1003">Cell membrane</keyword>
<keyword evidence="5 13" id="KW-0133">Cell shape</keyword>
<dbReference type="EMBL" id="BMMS01000004">
    <property type="protein sequence ID" value="GGO83114.1"/>
    <property type="molecule type" value="Genomic_DNA"/>
</dbReference>
<organism evidence="16 17">
    <name type="scientific">Wenjunlia tyrosinilytica</name>
    <dbReference type="NCBI Taxonomy" id="1544741"/>
    <lineage>
        <taxon>Bacteria</taxon>
        <taxon>Bacillati</taxon>
        <taxon>Actinomycetota</taxon>
        <taxon>Actinomycetes</taxon>
        <taxon>Kitasatosporales</taxon>
        <taxon>Streptomycetaceae</taxon>
        <taxon>Wenjunlia</taxon>
    </lineage>
</organism>
<keyword evidence="7" id="KW-0472">Membrane</keyword>
<evidence type="ECO:0000256" key="5">
    <source>
        <dbReference type="ARBA" id="ARBA00022960"/>
    </source>
</evidence>
<evidence type="ECO:0000256" key="14">
    <source>
        <dbReference type="SAM" id="MobiDB-lite"/>
    </source>
</evidence>
<feature type="active site" description="Proton donor/acceptor" evidence="13">
    <location>
        <position position="360"/>
    </location>
</feature>
<dbReference type="Gene3D" id="2.60.40.3780">
    <property type="match status" value="1"/>
</dbReference>
<comment type="pathway">
    <text evidence="1 13">Cell wall biogenesis; peptidoglycan biosynthesis.</text>
</comment>
<feature type="region of interest" description="Disordered" evidence="14">
    <location>
        <begin position="67"/>
        <end position="96"/>
    </location>
</feature>
<feature type="region of interest" description="Disordered" evidence="14">
    <location>
        <begin position="1"/>
        <end position="30"/>
    </location>
</feature>
<dbReference type="GO" id="GO:0071972">
    <property type="term" value="F:peptidoglycan L,D-transpeptidase activity"/>
    <property type="evidence" value="ECO:0007669"/>
    <property type="project" value="TreeGrafter"/>
</dbReference>
<keyword evidence="6 13" id="KW-0573">Peptidoglycan synthesis</keyword>
<evidence type="ECO:0000256" key="11">
    <source>
        <dbReference type="ARBA" id="ARBA00023316"/>
    </source>
</evidence>
<dbReference type="CDD" id="cd16913">
    <property type="entry name" value="YkuD_like"/>
    <property type="match status" value="1"/>
</dbReference>
<dbReference type="Proteomes" id="UP000641932">
    <property type="component" value="Unassembled WGS sequence"/>
</dbReference>
<evidence type="ECO:0000256" key="10">
    <source>
        <dbReference type="ARBA" id="ARBA00023315"/>
    </source>
</evidence>
<evidence type="ECO:0000256" key="2">
    <source>
        <dbReference type="ARBA" id="ARBA00022475"/>
    </source>
</evidence>
<dbReference type="Gene3D" id="2.40.440.10">
    <property type="entry name" value="L,D-transpeptidase catalytic domain-like"/>
    <property type="match status" value="1"/>
</dbReference>
<dbReference type="AlphaFoldDB" id="A0A918DV05"/>
<dbReference type="Gene3D" id="2.60.40.3710">
    <property type="match status" value="1"/>
</dbReference>
<keyword evidence="11 13" id="KW-0961">Cell wall biogenesis/degradation</keyword>
<dbReference type="PANTHER" id="PTHR30582">
    <property type="entry name" value="L,D-TRANSPEPTIDASE"/>
    <property type="match status" value="1"/>
</dbReference>
<dbReference type="FunFam" id="2.40.440.10:FF:000005">
    <property type="entry name" value="L,D-transpeptidase 2"/>
    <property type="match status" value="1"/>
</dbReference>
<evidence type="ECO:0000256" key="12">
    <source>
        <dbReference type="ARBA" id="ARBA00060592"/>
    </source>
</evidence>
<comment type="pathway">
    <text evidence="12">Glycan biosynthesis.</text>
</comment>
<dbReference type="GO" id="GO:0005576">
    <property type="term" value="C:extracellular region"/>
    <property type="evidence" value="ECO:0007669"/>
    <property type="project" value="TreeGrafter"/>
</dbReference>
<evidence type="ECO:0000256" key="1">
    <source>
        <dbReference type="ARBA" id="ARBA00004752"/>
    </source>
</evidence>
<reference evidence="16" key="1">
    <citation type="journal article" date="2014" name="Int. J. Syst. Evol. Microbiol.">
        <title>Complete genome sequence of Corynebacterium casei LMG S-19264T (=DSM 44701T), isolated from a smear-ripened cheese.</title>
        <authorList>
            <consortium name="US DOE Joint Genome Institute (JGI-PGF)"/>
            <person name="Walter F."/>
            <person name="Albersmeier A."/>
            <person name="Kalinowski J."/>
            <person name="Ruckert C."/>
        </authorList>
    </citation>
    <scope>NUCLEOTIDE SEQUENCE</scope>
    <source>
        <strain evidence="16">CGMCC 4.7201</strain>
    </source>
</reference>
<evidence type="ECO:0000256" key="8">
    <source>
        <dbReference type="ARBA" id="ARBA00023139"/>
    </source>
</evidence>
<dbReference type="InterPro" id="IPR005490">
    <property type="entry name" value="LD_TPept_cat_dom"/>
</dbReference>
<evidence type="ECO:0000256" key="13">
    <source>
        <dbReference type="PROSITE-ProRule" id="PRU01373"/>
    </source>
</evidence>
<keyword evidence="8" id="KW-0564">Palmitate</keyword>
<evidence type="ECO:0000256" key="7">
    <source>
        <dbReference type="ARBA" id="ARBA00023136"/>
    </source>
</evidence>
<accession>A0A918DV05</accession>
<evidence type="ECO:0000256" key="4">
    <source>
        <dbReference type="ARBA" id="ARBA00022729"/>
    </source>
</evidence>
<keyword evidence="9 16" id="KW-0449">Lipoprotein</keyword>
<reference evidence="16" key="2">
    <citation type="submission" date="2020-09" db="EMBL/GenBank/DDBJ databases">
        <authorList>
            <person name="Sun Q."/>
            <person name="Zhou Y."/>
        </authorList>
    </citation>
    <scope>NUCLEOTIDE SEQUENCE</scope>
    <source>
        <strain evidence="16">CGMCC 4.7201</strain>
    </source>
</reference>
<evidence type="ECO:0000256" key="3">
    <source>
        <dbReference type="ARBA" id="ARBA00022679"/>
    </source>
</evidence>
<evidence type="ECO:0000259" key="15">
    <source>
        <dbReference type="PROSITE" id="PS52029"/>
    </source>
</evidence>
<comment type="caution">
    <text evidence="16">The sequence shown here is derived from an EMBL/GenBank/DDBJ whole genome shotgun (WGS) entry which is preliminary data.</text>
</comment>
<dbReference type="Pfam" id="PF17964">
    <property type="entry name" value="Big_10"/>
    <property type="match status" value="1"/>
</dbReference>
<keyword evidence="10" id="KW-0012">Acyltransferase</keyword>
<evidence type="ECO:0000256" key="9">
    <source>
        <dbReference type="ARBA" id="ARBA00023288"/>
    </source>
</evidence>
<dbReference type="InterPro" id="IPR038063">
    <property type="entry name" value="Transpep_catalytic_dom"/>
</dbReference>
<dbReference type="GO" id="GO:0071555">
    <property type="term" value="P:cell wall organization"/>
    <property type="evidence" value="ECO:0007669"/>
    <property type="project" value="UniProtKB-UniRule"/>
</dbReference>
<dbReference type="GO" id="GO:0008360">
    <property type="term" value="P:regulation of cell shape"/>
    <property type="evidence" value="ECO:0007669"/>
    <property type="project" value="UniProtKB-UniRule"/>
</dbReference>
<feature type="domain" description="L,D-TPase catalytic" evidence="15">
    <location>
        <begin position="275"/>
        <end position="410"/>
    </location>
</feature>
<dbReference type="InterPro" id="IPR050979">
    <property type="entry name" value="LD-transpeptidase"/>
</dbReference>
<feature type="active site" description="Nucleophile" evidence="13">
    <location>
        <position position="378"/>
    </location>
</feature>
<dbReference type="Pfam" id="PF03734">
    <property type="entry name" value="YkuD"/>
    <property type="match status" value="1"/>
</dbReference>
<sequence>MRVKVVPTSASRTGDREGGNRPAPGTRRLRPGLASAAVVVGAALSLTACTTSGSGSADSGKAGSAQAKADQAAARQASDASITITPKNGANNVNREGDVKVRVAGGKLTAVSMTAVETGKPVTGAISPDGTSWEPSVRLDQAMKYRLTAVAKDPKGRQETKNASFATLSAANTVIGFFTPEDGSTVGVGMPVSINFNKAIQNRARIQKAITVTSTSGQQVVGHWFSGTRLDFRPQEYWKSGSKVTLKLRLKGVQGSAGVYGVQSKDVTFTVGRSQVSTVDTKTHRMTVTRDGKVIKTLPISAGGPDNPTYNGQMVIAEKFKQTRMNGATVGFVKDDGKGEYDIPDVPHAMRLTNTGTFVHGNYWGKGVFGKVNTSHGCIGVQDVKGGGDSATDAAWFFDNSITGDVVNVVHSPDRTVSPDNGLNGWNLSWAQWKAGSAA</sequence>
<evidence type="ECO:0000313" key="16">
    <source>
        <dbReference type="EMBL" id="GGO83114.1"/>
    </source>
</evidence>
<feature type="compositionally biased region" description="Polar residues" evidence="14">
    <location>
        <begin position="82"/>
        <end position="94"/>
    </location>
</feature>
<dbReference type="InterPro" id="IPR041280">
    <property type="entry name" value="Big_10"/>
</dbReference>
<keyword evidence="17" id="KW-1185">Reference proteome</keyword>
<proteinExistence type="predicted"/>
<dbReference type="SUPFAM" id="SSF141523">
    <property type="entry name" value="L,D-transpeptidase catalytic domain-like"/>
    <property type="match status" value="1"/>
</dbReference>
<feature type="compositionally biased region" description="Low complexity" evidence="14">
    <location>
        <begin position="67"/>
        <end position="81"/>
    </location>
</feature>
<keyword evidence="3" id="KW-0808">Transferase</keyword>
<evidence type="ECO:0000313" key="17">
    <source>
        <dbReference type="Proteomes" id="UP000641932"/>
    </source>
</evidence>
<keyword evidence="4" id="KW-0732">Signal</keyword>
<dbReference type="GO" id="GO:0018104">
    <property type="term" value="P:peptidoglycan-protein cross-linking"/>
    <property type="evidence" value="ECO:0007669"/>
    <property type="project" value="TreeGrafter"/>
</dbReference>